<dbReference type="GO" id="GO:0000032">
    <property type="term" value="P:cell wall mannoprotein biosynthetic process"/>
    <property type="evidence" value="ECO:0007669"/>
    <property type="project" value="TreeGrafter"/>
</dbReference>
<dbReference type="Pfam" id="PF01793">
    <property type="entry name" value="Glyco_transf_15"/>
    <property type="match status" value="1"/>
</dbReference>
<evidence type="ECO:0000313" key="3">
    <source>
        <dbReference type="EMBL" id="KAJ1718125.1"/>
    </source>
</evidence>
<dbReference type="AlphaFoldDB" id="A0A9W7XU14"/>
<dbReference type="Gene3D" id="3.90.550.10">
    <property type="entry name" value="Spore Coat Polysaccharide Biosynthesis Protein SpsA, Chain A"/>
    <property type="match status" value="1"/>
</dbReference>
<organism evidence="3 4">
    <name type="scientific">Coemansia biformis</name>
    <dbReference type="NCBI Taxonomy" id="1286918"/>
    <lineage>
        <taxon>Eukaryota</taxon>
        <taxon>Fungi</taxon>
        <taxon>Fungi incertae sedis</taxon>
        <taxon>Zoopagomycota</taxon>
        <taxon>Kickxellomycotina</taxon>
        <taxon>Kickxellomycetes</taxon>
        <taxon>Kickxellales</taxon>
        <taxon>Kickxellaceae</taxon>
        <taxon>Coemansia</taxon>
    </lineage>
</organism>
<feature type="non-terminal residue" evidence="3">
    <location>
        <position position="1"/>
    </location>
</feature>
<name>A0A9W7XU14_9FUNG</name>
<dbReference type="GO" id="GO:0006487">
    <property type="term" value="P:protein N-linked glycosylation"/>
    <property type="evidence" value="ECO:0007669"/>
    <property type="project" value="TreeGrafter"/>
</dbReference>
<comment type="caution">
    <text evidence="3">The sequence shown here is derived from an EMBL/GenBank/DDBJ whole genome shotgun (WGS) entry which is preliminary data.</text>
</comment>
<dbReference type="GO" id="GO:0005794">
    <property type="term" value="C:Golgi apparatus"/>
    <property type="evidence" value="ECO:0007669"/>
    <property type="project" value="TreeGrafter"/>
</dbReference>
<evidence type="ECO:0000256" key="1">
    <source>
        <dbReference type="ARBA" id="ARBA00007677"/>
    </source>
</evidence>
<keyword evidence="2" id="KW-0808">Transferase</keyword>
<sequence>YNGCHFWSNFEIVDLSFYRSSAYQQYFDHLDRAGGFFYERWGDAPVHSTAAALFLNASQIHYFDDIGYFHPSVLSCPRGARTRGSCVCDETKSFVQNGKCTVLYKQARQAILSPDSPEPAHKGPVNHVQAGLQGML</sequence>
<reference evidence="3" key="1">
    <citation type="submission" date="2022-07" db="EMBL/GenBank/DDBJ databases">
        <title>Phylogenomic reconstructions and comparative analyses of Kickxellomycotina fungi.</title>
        <authorList>
            <person name="Reynolds N.K."/>
            <person name="Stajich J.E."/>
            <person name="Barry K."/>
            <person name="Grigoriev I.V."/>
            <person name="Crous P."/>
            <person name="Smith M.E."/>
        </authorList>
    </citation>
    <scope>NUCLEOTIDE SEQUENCE</scope>
    <source>
        <strain evidence="3">BCRC 34381</strain>
    </source>
</reference>
<dbReference type="PANTHER" id="PTHR31121:SF6">
    <property type="entry name" value="ALPHA-1,2 MANNOSYLTRANSFERASE KTR1"/>
    <property type="match status" value="1"/>
</dbReference>
<evidence type="ECO:0000256" key="2">
    <source>
        <dbReference type="ARBA" id="ARBA00022679"/>
    </source>
</evidence>
<dbReference type="EMBL" id="JANBOI010003821">
    <property type="protein sequence ID" value="KAJ1718125.1"/>
    <property type="molecule type" value="Genomic_DNA"/>
</dbReference>
<accession>A0A9W7XU14</accession>
<dbReference type="Proteomes" id="UP001143981">
    <property type="component" value="Unassembled WGS sequence"/>
</dbReference>
<dbReference type="GO" id="GO:0000026">
    <property type="term" value="F:alpha-1,2-mannosyltransferase activity"/>
    <property type="evidence" value="ECO:0007669"/>
    <property type="project" value="TreeGrafter"/>
</dbReference>
<dbReference type="PANTHER" id="PTHR31121">
    <property type="entry name" value="ALPHA-1,2 MANNOSYLTRANSFERASE KTR1"/>
    <property type="match status" value="1"/>
</dbReference>
<dbReference type="OrthoDB" id="439943at2759"/>
<keyword evidence="4" id="KW-1185">Reference proteome</keyword>
<proteinExistence type="inferred from homology"/>
<gene>
    <name evidence="3" type="primary">KTR1_4</name>
    <name evidence="3" type="ORF">LPJ61_006830</name>
</gene>
<evidence type="ECO:0000313" key="4">
    <source>
        <dbReference type="Proteomes" id="UP001143981"/>
    </source>
</evidence>
<dbReference type="InterPro" id="IPR029044">
    <property type="entry name" value="Nucleotide-diphossugar_trans"/>
</dbReference>
<comment type="similarity">
    <text evidence="1">Belongs to the glycosyltransferase 15 family.</text>
</comment>
<dbReference type="SUPFAM" id="SSF53448">
    <property type="entry name" value="Nucleotide-diphospho-sugar transferases"/>
    <property type="match status" value="1"/>
</dbReference>
<dbReference type="GO" id="GO:0016020">
    <property type="term" value="C:membrane"/>
    <property type="evidence" value="ECO:0007669"/>
    <property type="project" value="InterPro"/>
</dbReference>
<protein>
    <submittedName>
        <fullName evidence="3">Alpha-1,2-mannosyltransferase ktr1</fullName>
    </submittedName>
</protein>
<dbReference type="InterPro" id="IPR002685">
    <property type="entry name" value="Glyco_trans_15"/>
</dbReference>